<protein>
    <submittedName>
        <fullName evidence="1">Uncharacterized protein</fullName>
    </submittedName>
</protein>
<dbReference type="AlphaFoldDB" id="A0A1Y2CUM5"/>
<dbReference type="InterPro" id="IPR001753">
    <property type="entry name" value="Enoyl-CoA_hydra/iso"/>
</dbReference>
<dbReference type="OrthoDB" id="2139957at2759"/>
<evidence type="ECO:0000313" key="1">
    <source>
        <dbReference type="EMBL" id="ORY50712.1"/>
    </source>
</evidence>
<comment type="caution">
    <text evidence="1">The sequence shown here is derived from an EMBL/GenBank/DDBJ whole genome shotgun (WGS) entry which is preliminary data.</text>
</comment>
<organism evidence="1 2">
    <name type="scientific">Rhizoclosmatium globosum</name>
    <dbReference type="NCBI Taxonomy" id="329046"/>
    <lineage>
        <taxon>Eukaryota</taxon>
        <taxon>Fungi</taxon>
        <taxon>Fungi incertae sedis</taxon>
        <taxon>Chytridiomycota</taxon>
        <taxon>Chytridiomycota incertae sedis</taxon>
        <taxon>Chytridiomycetes</taxon>
        <taxon>Chytridiales</taxon>
        <taxon>Chytriomycetaceae</taxon>
        <taxon>Rhizoclosmatium</taxon>
    </lineage>
</organism>
<dbReference type="Pfam" id="PF00378">
    <property type="entry name" value="ECH_1"/>
    <property type="match status" value="1"/>
</dbReference>
<proteinExistence type="predicted"/>
<dbReference type="Proteomes" id="UP000193642">
    <property type="component" value="Unassembled WGS sequence"/>
</dbReference>
<gene>
    <name evidence="1" type="ORF">BCR33DRAFT_712709</name>
</gene>
<dbReference type="EMBL" id="MCGO01000006">
    <property type="protein sequence ID" value="ORY50712.1"/>
    <property type="molecule type" value="Genomic_DNA"/>
</dbReference>
<dbReference type="Gene3D" id="3.90.226.10">
    <property type="entry name" value="2-enoyl-CoA Hydratase, Chain A, domain 1"/>
    <property type="match status" value="1"/>
</dbReference>
<keyword evidence="2" id="KW-1185">Reference proteome</keyword>
<sequence>MLPNLIGHQAASRLLLTGDLVSAQKAKELGLVLSVHDSKDLFQDLLVKSQLRVLLLCVELSRQ</sequence>
<reference evidence="1 2" key="1">
    <citation type="submission" date="2016-07" db="EMBL/GenBank/DDBJ databases">
        <title>Pervasive Adenine N6-methylation of Active Genes in Fungi.</title>
        <authorList>
            <consortium name="DOE Joint Genome Institute"/>
            <person name="Mondo S.J."/>
            <person name="Dannebaum R.O."/>
            <person name="Kuo R.C."/>
            <person name="Labutti K."/>
            <person name="Haridas S."/>
            <person name="Kuo A."/>
            <person name="Salamov A."/>
            <person name="Ahrendt S.R."/>
            <person name="Lipzen A."/>
            <person name="Sullivan W."/>
            <person name="Andreopoulos W.B."/>
            <person name="Clum A."/>
            <person name="Lindquist E."/>
            <person name="Daum C."/>
            <person name="Ramamoorthy G.K."/>
            <person name="Gryganskyi A."/>
            <person name="Culley D."/>
            <person name="Magnuson J.K."/>
            <person name="James T.Y."/>
            <person name="O'Malley M.A."/>
            <person name="Stajich J.E."/>
            <person name="Spatafora J.W."/>
            <person name="Visel A."/>
            <person name="Grigoriev I.V."/>
        </authorList>
    </citation>
    <scope>NUCLEOTIDE SEQUENCE [LARGE SCALE GENOMIC DNA]</scope>
    <source>
        <strain evidence="1 2">JEL800</strain>
    </source>
</reference>
<accession>A0A1Y2CUM5</accession>
<dbReference type="SUPFAM" id="SSF52096">
    <property type="entry name" value="ClpP/crotonase"/>
    <property type="match status" value="1"/>
</dbReference>
<name>A0A1Y2CUM5_9FUNG</name>
<dbReference type="InterPro" id="IPR029045">
    <property type="entry name" value="ClpP/crotonase-like_dom_sf"/>
</dbReference>
<evidence type="ECO:0000313" key="2">
    <source>
        <dbReference type="Proteomes" id="UP000193642"/>
    </source>
</evidence>